<keyword evidence="5" id="KW-1185">Reference proteome</keyword>
<dbReference type="Pfam" id="PF13200">
    <property type="entry name" value="DUF4015"/>
    <property type="match status" value="1"/>
</dbReference>
<feature type="region of interest" description="Disordered" evidence="1">
    <location>
        <begin position="63"/>
        <end position="97"/>
    </location>
</feature>
<protein>
    <recommendedName>
        <fullName evidence="3">DUF4015 domain-containing protein</fullName>
    </recommendedName>
</protein>
<proteinExistence type="predicted"/>
<name>A0ABR7NG05_9FIRM</name>
<reference evidence="4 5" key="1">
    <citation type="submission" date="2020-08" db="EMBL/GenBank/DDBJ databases">
        <title>Genome public.</title>
        <authorList>
            <person name="Liu C."/>
            <person name="Sun Q."/>
        </authorList>
    </citation>
    <scope>NUCLEOTIDE SEQUENCE [LARGE SCALE GENOMIC DNA]</scope>
    <source>
        <strain evidence="4 5">BX1</strain>
    </source>
</reference>
<gene>
    <name evidence="4" type="ORF">H8717_02800</name>
</gene>
<feature type="domain" description="DUF4015" evidence="3">
    <location>
        <begin position="107"/>
        <end position="295"/>
    </location>
</feature>
<sequence length="406" mass="42920">MKKKGTKIRRYGNIYGRGMGSGSWQIVVAMIAGVLLFGVIGWSLYTPIHNWIAGLGEERPAASSMAPVLSSQPQQKPDDSSSSAQGGTAALPVLPQPEPQADETVNGIYLPVSALSDPSVVSGFLERASPAGLNTVVVEAKDATGTVLYASKNEIARQLGAEDLAAYDAAAAAKTIRDAGFVPAARLHAFRDSLAPVYERGMGVRYYDTESLWYDNDPAQGGKPWLNPCSAQVREYLVSLASELVSSGFDIILLDSVQFPSGLGLEKAGYGVADPDRAQVLDGFIAQVRKAVEDAGGRLIVCLPSDALLPGDEAGDALTTLNNQMIYGGNPAPRMTGQVMVTLSNDPAVSKEILSRARTENARAEWLGLIPAYRNDGSLLGSASLLSGIDPAGYLLYNPSGNYQLQ</sequence>
<dbReference type="Proteomes" id="UP000658131">
    <property type="component" value="Unassembled WGS sequence"/>
</dbReference>
<comment type="caution">
    <text evidence="4">The sequence shown here is derived from an EMBL/GenBank/DDBJ whole genome shotgun (WGS) entry which is preliminary data.</text>
</comment>
<feature type="compositionally biased region" description="Low complexity" evidence="1">
    <location>
        <begin position="70"/>
        <end position="83"/>
    </location>
</feature>
<evidence type="ECO:0000313" key="5">
    <source>
        <dbReference type="Proteomes" id="UP000658131"/>
    </source>
</evidence>
<accession>A0ABR7NG05</accession>
<organism evidence="4 5">
    <name type="scientific">Yanshouia hominis</name>
    <dbReference type="NCBI Taxonomy" id="2763673"/>
    <lineage>
        <taxon>Bacteria</taxon>
        <taxon>Bacillati</taxon>
        <taxon>Bacillota</taxon>
        <taxon>Clostridia</taxon>
        <taxon>Eubacteriales</taxon>
        <taxon>Oscillospiraceae</taxon>
        <taxon>Yanshouia</taxon>
    </lineage>
</organism>
<keyword evidence="2" id="KW-0472">Membrane</keyword>
<evidence type="ECO:0000256" key="1">
    <source>
        <dbReference type="SAM" id="MobiDB-lite"/>
    </source>
</evidence>
<feature type="transmembrane region" description="Helical" evidence="2">
    <location>
        <begin position="21"/>
        <end position="45"/>
    </location>
</feature>
<keyword evidence="2" id="KW-1133">Transmembrane helix</keyword>
<evidence type="ECO:0000259" key="3">
    <source>
        <dbReference type="Pfam" id="PF13200"/>
    </source>
</evidence>
<keyword evidence="2" id="KW-0812">Transmembrane</keyword>
<dbReference type="Gene3D" id="3.20.20.80">
    <property type="entry name" value="Glycosidases"/>
    <property type="match status" value="1"/>
</dbReference>
<evidence type="ECO:0000313" key="4">
    <source>
        <dbReference type="EMBL" id="MBC8575342.1"/>
    </source>
</evidence>
<evidence type="ECO:0000256" key="2">
    <source>
        <dbReference type="SAM" id="Phobius"/>
    </source>
</evidence>
<dbReference type="InterPro" id="IPR025275">
    <property type="entry name" value="DUF4015"/>
</dbReference>
<dbReference type="EMBL" id="JACRTB010000003">
    <property type="protein sequence ID" value="MBC8575342.1"/>
    <property type="molecule type" value="Genomic_DNA"/>
</dbReference>
<dbReference type="RefSeq" id="WP_262398986.1">
    <property type="nucleotide sequence ID" value="NZ_JACRTB010000003.1"/>
</dbReference>